<dbReference type="InterPro" id="IPR041664">
    <property type="entry name" value="AAA_16"/>
</dbReference>
<dbReference type="InterPro" id="IPR011990">
    <property type="entry name" value="TPR-like_helical_dom_sf"/>
</dbReference>
<dbReference type="SUPFAM" id="SSF52540">
    <property type="entry name" value="P-loop containing nucleoside triphosphate hydrolases"/>
    <property type="match status" value="1"/>
</dbReference>
<comment type="caution">
    <text evidence="4">The sequence shown here is derived from an EMBL/GenBank/DDBJ whole genome shotgun (WGS) entry which is preliminary data.</text>
</comment>
<feature type="domain" description="Guanylate cyclase" evidence="3">
    <location>
        <begin position="39"/>
        <end position="167"/>
    </location>
</feature>
<dbReference type="SUPFAM" id="SSF55073">
    <property type="entry name" value="Nucleotide cyclase"/>
    <property type="match status" value="1"/>
</dbReference>
<protein>
    <submittedName>
        <fullName evidence="4">Adenylate/guanylate cyclase domain-containing protein</fullName>
    </submittedName>
</protein>
<dbReference type="EMBL" id="QXEC01000027">
    <property type="protein sequence ID" value="RIV34509.1"/>
    <property type="molecule type" value="Genomic_DNA"/>
</dbReference>
<accession>A0A418MPN3</accession>
<evidence type="ECO:0000313" key="5">
    <source>
        <dbReference type="Proteomes" id="UP000283832"/>
    </source>
</evidence>
<dbReference type="AlphaFoldDB" id="A0A418MPN3"/>
<dbReference type="InterPro" id="IPR001054">
    <property type="entry name" value="A/G_cyclase"/>
</dbReference>
<dbReference type="PANTHER" id="PTHR16305:SF28">
    <property type="entry name" value="GUANYLATE CYCLASE DOMAIN-CONTAINING PROTEIN"/>
    <property type="match status" value="1"/>
</dbReference>
<dbReference type="SUPFAM" id="SSF48452">
    <property type="entry name" value="TPR-like"/>
    <property type="match status" value="3"/>
</dbReference>
<dbReference type="PANTHER" id="PTHR16305">
    <property type="entry name" value="TESTICULAR SOLUBLE ADENYLYL CYCLASE"/>
    <property type="match status" value="1"/>
</dbReference>
<dbReference type="RefSeq" id="WP_119579187.1">
    <property type="nucleotide sequence ID" value="NZ_QXEC01000027.1"/>
</dbReference>
<dbReference type="CDD" id="cd07302">
    <property type="entry name" value="CHD"/>
    <property type="match status" value="1"/>
</dbReference>
<dbReference type="GO" id="GO:0005524">
    <property type="term" value="F:ATP binding"/>
    <property type="evidence" value="ECO:0007669"/>
    <property type="project" value="UniProtKB-KW"/>
</dbReference>
<evidence type="ECO:0000313" key="4">
    <source>
        <dbReference type="EMBL" id="RIV34509.1"/>
    </source>
</evidence>
<keyword evidence="2" id="KW-0067">ATP-binding</keyword>
<gene>
    <name evidence="4" type="ORF">D2L64_22410</name>
</gene>
<dbReference type="Gene3D" id="3.30.70.1230">
    <property type="entry name" value="Nucleotide cyclase"/>
    <property type="match status" value="1"/>
</dbReference>
<proteinExistence type="predicted"/>
<dbReference type="PROSITE" id="PS50125">
    <property type="entry name" value="GUANYLATE_CYCLASE_2"/>
    <property type="match status" value="1"/>
</dbReference>
<dbReference type="Proteomes" id="UP000283832">
    <property type="component" value="Unassembled WGS sequence"/>
</dbReference>
<evidence type="ECO:0000256" key="1">
    <source>
        <dbReference type="ARBA" id="ARBA00022741"/>
    </source>
</evidence>
<dbReference type="InterPro" id="IPR029787">
    <property type="entry name" value="Nucleotide_cyclase"/>
</dbReference>
<evidence type="ECO:0000256" key="2">
    <source>
        <dbReference type="ARBA" id="ARBA00022840"/>
    </source>
</evidence>
<dbReference type="Gene3D" id="1.25.40.10">
    <property type="entry name" value="Tetratricopeptide repeat domain"/>
    <property type="match status" value="2"/>
</dbReference>
<dbReference type="InterPro" id="IPR027417">
    <property type="entry name" value="P-loop_NTPase"/>
</dbReference>
<evidence type="ECO:0000259" key="3">
    <source>
        <dbReference type="PROSITE" id="PS50125"/>
    </source>
</evidence>
<name>A0A418MPN3_9ACTN</name>
<dbReference type="Pfam" id="PF00211">
    <property type="entry name" value="Guanylate_cyc"/>
    <property type="match status" value="1"/>
</dbReference>
<dbReference type="GO" id="GO:0009190">
    <property type="term" value="P:cyclic nucleotide biosynthetic process"/>
    <property type="evidence" value="ECO:0007669"/>
    <property type="project" value="InterPro"/>
</dbReference>
<dbReference type="Pfam" id="PF13191">
    <property type="entry name" value="AAA_16"/>
    <property type="match status" value="1"/>
</dbReference>
<dbReference type="GO" id="GO:0035556">
    <property type="term" value="P:intracellular signal transduction"/>
    <property type="evidence" value="ECO:0007669"/>
    <property type="project" value="InterPro"/>
</dbReference>
<keyword evidence="5" id="KW-1185">Reference proteome</keyword>
<organism evidence="4 5">
    <name type="scientific">Micromonospora radicis</name>
    <dbReference type="NCBI Taxonomy" id="1894971"/>
    <lineage>
        <taxon>Bacteria</taxon>
        <taxon>Bacillati</taxon>
        <taxon>Actinomycetota</taxon>
        <taxon>Actinomycetes</taxon>
        <taxon>Micromonosporales</taxon>
        <taxon>Micromonosporaceae</taxon>
        <taxon>Micromonospora</taxon>
    </lineage>
</organism>
<dbReference type="SMART" id="SM00044">
    <property type="entry name" value="CYCc"/>
    <property type="match status" value="1"/>
</dbReference>
<sequence>MTCPVCGTVAVPGARFCHNCGAALPAAATLPAAERRVVTVLFGDLSDFTSWSEDLDPERVGAVTDRVLAALAGAVKTFGGHVDKLTGDGIMAVFGAPVAHEDDAERAVRAALSMQRAVRRVLDDERGGGAPLGLRVGLNTGDVIAGIQAAIEYTVIGDTVNTAARLADAAAVGAVYAGARTAAATRHVASWRALRPLRLKGKREPVEAYELLGLLDAPGTRSGLGDEAPFVGRETEIGRVAGRLAEVIDRGEPRVLLMTAEAGIGKSRFAAEVERLAAGYDVGAGRYAAHTGARVLSVRCAAFGERRRLAPLADLVRAATGLPSDAATAVTRPAVEERLRRLGQRLSRSRTEAAPVAVDQLLALLGYAELPTGSDQVDWSNAPATADVDTVPNAVADLLSALAAEAPLMVVVDDLHDATAETIRALEVTLSRLSGSVLVLLLGRPELVRTVGTLTRVADAEVHALPPLRGADAARLLTSYLGGGRLPQADTDRLLATAQGNPFYLAELITLLMERGALTAGSGNGWRLAPGSLGSRLLSRDLAAVLAARIDALPAEARAVLRDAAVVGDTVPDGALEALREQRVGRAGRPAAVAAVELERAVEELLQRRMLHRTRAGYAFATPLMREAAYSGISKAELAERHAALARWAAPQGAPGGFTGGPGGFAVAAPGGFADVGGGPGGFADAARDDFVAGHVERATALADAVTLRPDAPARAVAPLGVAALGRAARRSLHEGEPALAVEYAERAAELARGQVPAADRVVHARALLQVGRAADALAYAEKIAANAGDQAATRTSALLLAGQAQQVMGDLRRAETYWREALQVATEADLPALRASAMRRLGMADFLAGRLGQASSRLAASYQVSLAVQDRRGQAWSLQNLAWVTTTRGDFAGTDAVLGRAARLFAELKDPYGRAWLRGTTAFARLLAGRLREARRLARIFLPFGERVGEAWAVGTLRAVDAYANAELGDLADADREARRAYREFAAASDDWGQGFALVVRGAVARGLGEPEHAADLLTDAMAYAHRTGHPLLTGMAGTLRGFVALDMGDGAAAEAYARAVLTSVEQHNPQAPAQVAPRVLLATARLAAGDSGTAVGLLAPVATAAAATPSLLFSRQQSMARYASALLAHGQREQALDWARRAASAPAEDVRSRVIAASVLAEALAASGSAAEAKATAEDAVRLAYATEQRSERLAAEALLTRLRATD</sequence>
<dbReference type="GO" id="GO:0004016">
    <property type="term" value="F:adenylate cyclase activity"/>
    <property type="evidence" value="ECO:0007669"/>
    <property type="project" value="UniProtKB-ARBA"/>
</dbReference>
<reference evidence="4 5" key="1">
    <citation type="submission" date="2018-08" db="EMBL/GenBank/DDBJ databases">
        <title>Jishengella sp. nov., isolated from a root of Azadirachta indica A. Juss. var. siamensis Valenton.</title>
        <authorList>
            <person name="Kuncharoen N."/>
            <person name="Tanasupawat S."/>
            <person name="Kudo T."/>
            <person name="Ohkuma M."/>
        </authorList>
    </citation>
    <scope>NUCLEOTIDE SEQUENCE [LARGE SCALE GENOMIC DNA]</scope>
    <source>
        <strain evidence="4 5">AZ1-13</strain>
    </source>
</reference>
<dbReference type="GO" id="GO:0005737">
    <property type="term" value="C:cytoplasm"/>
    <property type="evidence" value="ECO:0007669"/>
    <property type="project" value="TreeGrafter"/>
</dbReference>
<dbReference type="OrthoDB" id="5476461at2"/>
<keyword evidence="1" id="KW-0547">Nucleotide-binding</keyword>